<accession>A0ABV3Q305</accession>
<feature type="domain" description="Peptidase S9 prolyl oligopeptidase catalytic" evidence="3">
    <location>
        <begin position="454"/>
        <end position="663"/>
    </location>
</feature>
<evidence type="ECO:0000313" key="5">
    <source>
        <dbReference type="Proteomes" id="UP001556040"/>
    </source>
</evidence>
<dbReference type="InterPro" id="IPR029058">
    <property type="entry name" value="AB_hydrolase_fold"/>
</dbReference>
<dbReference type="InterPro" id="IPR011042">
    <property type="entry name" value="6-blade_b-propeller_TolB-like"/>
</dbReference>
<dbReference type="RefSeq" id="WP_367779119.1">
    <property type="nucleotide sequence ID" value="NZ_JBFMIA010000004.1"/>
</dbReference>
<dbReference type="PANTHER" id="PTHR42776:SF27">
    <property type="entry name" value="DIPEPTIDYL PEPTIDASE FAMILY MEMBER 6"/>
    <property type="match status" value="1"/>
</dbReference>
<dbReference type="Gene3D" id="2.120.10.30">
    <property type="entry name" value="TolB, C-terminal domain"/>
    <property type="match status" value="2"/>
</dbReference>
<dbReference type="SUPFAM" id="SSF82171">
    <property type="entry name" value="DPP6 N-terminal domain-like"/>
    <property type="match status" value="1"/>
</dbReference>
<dbReference type="EMBL" id="JBFMIA010000004">
    <property type="protein sequence ID" value="MEW9501639.1"/>
    <property type="molecule type" value="Genomic_DNA"/>
</dbReference>
<dbReference type="Proteomes" id="UP001556040">
    <property type="component" value="Unassembled WGS sequence"/>
</dbReference>
<gene>
    <name evidence="4" type="ORF">AB1471_07475</name>
</gene>
<sequence>MSKKRKLTAEDLCSIQSATDPRWSPNGKEVAFIKTHIQQENTYVSNLYHLDVTSGETTQWTYGEGRISSPRWSPNGEELVFVSNRSGKNQLHVLSTRGGEAKQVTEADNGAGNPVWSPCSGKIAFTTSLKKGEIIPKDESAEVEEVKGKDELKPFVTSSMKYKADGTGLLEEKEQHIAIVDLATEEITQVTEGEHSYTLFDWSPNGEMIAYATNDGVEEKDFSFNNELYLYNLTDKVREHIETKEGYVGGAEWSPDGKKVAYVASERTYENASHSKLWVYDAVTKTQECITEGIDAPVGDFVVADIQQGAGVQSVVWNDKESFYFVISDQGNVSLYYGSIKGEVYPALDGEHHIYGYDVHGPSQQVILAISTHTNPGDLHLLHVPTGKNTQVTRVNEKWLNEVEIAQSESIVVKSTNDWDVHGWLMKPPGYVKGEKYPLVLEVHGGPHAMYANTFFHEMQLLAAQGYVVLYVNPRGSHGYGQKYVDAVRGDYGGNDYNDLMAAVDYALEQYDFIDQERLGVTGGSYGGFMTNWIVGHTDRFKAAVTQRCISNWISFYGVSDIGYYFTEWHIQADLNDIDTLWQHSPLAYANDIKTPLLIMHSEKDYRCPIEQAEQLYIALKRQEKKTTLVRFPESDHNLSRTGKPNLRVERLNHITKWFDEYL</sequence>
<keyword evidence="2" id="KW-0720">Serine protease</keyword>
<keyword evidence="5" id="KW-1185">Reference proteome</keyword>
<dbReference type="EC" id="3.4.-.-" evidence="4"/>
<dbReference type="SUPFAM" id="SSF53474">
    <property type="entry name" value="alpha/beta-Hydrolases"/>
    <property type="match status" value="1"/>
</dbReference>
<dbReference type="Gene3D" id="3.40.50.1820">
    <property type="entry name" value="alpha/beta hydrolase"/>
    <property type="match status" value="1"/>
</dbReference>
<reference evidence="4 5" key="1">
    <citation type="journal article" date="1979" name="Int. J. Syst. Evol. Microbiol.">
        <title>Bacillus globisporus subsp. marinus subsp. nov.</title>
        <authorList>
            <person name="Liu H."/>
        </authorList>
    </citation>
    <scope>NUCLEOTIDE SEQUENCE [LARGE SCALE GENOMIC DNA]</scope>
    <source>
        <strain evidence="4 5">DSM 1297</strain>
    </source>
</reference>
<organism evidence="4 5">
    <name type="scientific">Jeotgalibacillus marinus</name>
    <dbReference type="NCBI Taxonomy" id="86667"/>
    <lineage>
        <taxon>Bacteria</taxon>
        <taxon>Bacillati</taxon>
        <taxon>Bacillota</taxon>
        <taxon>Bacilli</taxon>
        <taxon>Bacillales</taxon>
        <taxon>Caryophanaceae</taxon>
        <taxon>Jeotgalibacillus</taxon>
    </lineage>
</organism>
<evidence type="ECO:0000256" key="1">
    <source>
        <dbReference type="ARBA" id="ARBA00022801"/>
    </source>
</evidence>
<dbReference type="Pfam" id="PF07676">
    <property type="entry name" value="PD40"/>
    <property type="match status" value="1"/>
</dbReference>
<keyword evidence="2" id="KW-0645">Protease</keyword>
<dbReference type="Pfam" id="PF00326">
    <property type="entry name" value="Peptidase_S9"/>
    <property type="match status" value="1"/>
</dbReference>
<proteinExistence type="predicted"/>
<evidence type="ECO:0000256" key="2">
    <source>
        <dbReference type="ARBA" id="ARBA00022825"/>
    </source>
</evidence>
<comment type="caution">
    <text evidence="4">The sequence shown here is derived from an EMBL/GenBank/DDBJ whole genome shotgun (WGS) entry which is preliminary data.</text>
</comment>
<keyword evidence="1 4" id="KW-0378">Hydrolase</keyword>
<name>A0ABV3Q305_9BACL</name>
<protein>
    <submittedName>
        <fullName evidence="4">S9 family peptidase</fullName>
        <ecNumber evidence="4">3.4.-.-</ecNumber>
    </submittedName>
</protein>
<dbReference type="InterPro" id="IPR011659">
    <property type="entry name" value="WD40"/>
</dbReference>
<dbReference type="InterPro" id="IPR001375">
    <property type="entry name" value="Peptidase_S9_cat"/>
</dbReference>
<evidence type="ECO:0000259" key="3">
    <source>
        <dbReference type="Pfam" id="PF00326"/>
    </source>
</evidence>
<evidence type="ECO:0000313" key="4">
    <source>
        <dbReference type="EMBL" id="MEW9501639.1"/>
    </source>
</evidence>
<dbReference type="PANTHER" id="PTHR42776">
    <property type="entry name" value="SERINE PEPTIDASE S9 FAMILY MEMBER"/>
    <property type="match status" value="1"/>
</dbReference>
<dbReference type="GO" id="GO:0016787">
    <property type="term" value="F:hydrolase activity"/>
    <property type="evidence" value="ECO:0007669"/>
    <property type="project" value="UniProtKB-KW"/>
</dbReference>